<feature type="transmembrane region" description="Helical" evidence="1">
    <location>
        <begin position="107"/>
        <end position="128"/>
    </location>
</feature>
<dbReference type="PANTHER" id="PTHR30199">
    <property type="entry name" value="MFS FAMILY TRANSPORTER, PREDICTED SUBSTRATE BENZOATE"/>
    <property type="match status" value="1"/>
</dbReference>
<feature type="transmembrane region" description="Helical" evidence="1">
    <location>
        <begin position="56"/>
        <end position="76"/>
    </location>
</feature>
<keyword evidence="1" id="KW-0472">Membrane</keyword>
<dbReference type="GO" id="GO:0042925">
    <property type="term" value="F:benzoate transmembrane transporter activity"/>
    <property type="evidence" value="ECO:0007669"/>
    <property type="project" value="InterPro"/>
</dbReference>
<accession>A0A917V4G2</accession>
<proteinExistence type="predicted"/>
<feature type="transmembrane region" description="Helical" evidence="1">
    <location>
        <begin position="257"/>
        <end position="290"/>
    </location>
</feature>
<evidence type="ECO:0000313" key="3">
    <source>
        <dbReference type="Proteomes" id="UP000600449"/>
    </source>
</evidence>
<feature type="transmembrane region" description="Helical" evidence="1">
    <location>
        <begin position="182"/>
        <end position="202"/>
    </location>
</feature>
<keyword evidence="1" id="KW-1133">Transmembrane helix</keyword>
<feature type="transmembrane region" description="Helical" evidence="1">
    <location>
        <begin position="214"/>
        <end position="237"/>
    </location>
</feature>
<evidence type="ECO:0000313" key="2">
    <source>
        <dbReference type="EMBL" id="GGK35481.1"/>
    </source>
</evidence>
<gene>
    <name evidence="2" type="ORF">GCM10011322_22930</name>
</gene>
<feature type="transmembrane region" description="Helical" evidence="1">
    <location>
        <begin position="332"/>
        <end position="355"/>
    </location>
</feature>
<dbReference type="GO" id="GO:0005886">
    <property type="term" value="C:plasma membrane"/>
    <property type="evidence" value="ECO:0007669"/>
    <property type="project" value="TreeGrafter"/>
</dbReference>
<sequence>MSGTAGETTATTAAAGGGGLIQPLSAGALAALVGFASTFALLLQGFVAVGATPAQAASGLLAVCLVKGFLAIGLSWRTRLPISIAWSTPGAALLVATGAYPGGFPVAVGAFLAAAGLVILAGVIRPFGRAVERIPMPLAAAMLAGILLDLCLAPARASLAEPTLALPIVVVWALALRFARPYAVPLAVLVTIGLVFAATPLPEASWATLAPRPILVAPVFSLDAMIGLALPLFLVTMASQNVPGLAVLGANGYRPKVGPIFVGTGVASAIASAFGGHLVNLAAITAALCAGPEAHPDPAKRWVSAAAAGAVYVALGLSAGAAAAFIAASPPVLIQAVAGLALLTSFAGAIQAALADERARMAALVCFVTTASGVAFFGIGAPFWGLLAGGAMWLLRR</sequence>
<name>A0A917V4G2_9HYPH</name>
<dbReference type="NCBIfam" id="TIGR00843">
    <property type="entry name" value="benE"/>
    <property type="match status" value="1"/>
</dbReference>
<feature type="transmembrane region" description="Helical" evidence="1">
    <location>
        <begin position="302"/>
        <end position="326"/>
    </location>
</feature>
<reference evidence="2 3" key="1">
    <citation type="journal article" date="2014" name="Int. J. Syst. Evol. Microbiol.">
        <title>Complete genome sequence of Corynebacterium casei LMG S-19264T (=DSM 44701T), isolated from a smear-ripened cheese.</title>
        <authorList>
            <consortium name="US DOE Joint Genome Institute (JGI-PGF)"/>
            <person name="Walter F."/>
            <person name="Albersmeier A."/>
            <person name="Kalinowski J."/>
            <person name="Ruckert C."/>
        </authorList>
    </citation>
    <scope>NUCLEOTIDE SEQUENCE [LARGE SCALE GENOMIC DNA]</scope>
    <source>
        <strain evidence="2 3">CGMCC 1.9161</strain>
    </source>
</reference>
<comment type="caution">
    <text evidence="2">The sequence shown here is derived from an EMBL/GenBank/DDBJ whole genome shotgun (WGS) entry which is preliminary data.</text>
</comment>
<protein>
    <submittedName>
        <fullName evidence="2">Benzoate transporter</fullName>
    </submittedName>
</protein>
<organism evidence="2 3">
    <name type="scientific">Salinarimonas ramus</name>
    <dbReference type="NCBI Taxonomy" id="690164"/>
    <lineage>
        <taxon>Bacteria</taxon>
        <taxon>Pseudomonadati</taxon>
        <taxon>Pseudomonadota</taxon>
        <taxon>Alphaproteobacteria</taxon>
        <taxon>Hyphomicrobiales</taxon>
        <taxon>Salinarimonadaceae</taxon>
        <taxon>Salinarimonas</taxon>
    </lineage>
</organism>
<dbReference type="PANTHER" id="PTHR30199:SF0">
    <property type="entry name" value="INNER MEMBRANE PROTEIN YDCO"/>
    <property type="match status" value="1"/>
</dbReference>
<feature type="transmembrane region" description="Helical" evidence="1">
    <location>
        <begin position="362"/>
        <end position="395"/>
    </location>
</feature>
<dbReference type="AlphaFoldDB" id="A0A917V4G2"/>
<feature type="transmembrane region" description="Helical" evidence="1">
    <location>
        <begin position="28"/>
        <end position="49"/>
    </location>
</feature>
<dbReference type="Pfam" id="PF03594">
    <property type="entry name" value="BenE"/>
    <property type="match status" value="1"/>
</dbReference>
<dbReference type="EMBL" id="BMMF01000006">
    <property type="protein sequence ID" value="GGK35481.1"/>
    <property type="molecule type" value="Genomic_DNA"/>
</dbReference>
<keyword evidence="1" id="KW-0812">Transmembrane</keyword>
<evidence type="ECO:0000256" key="1">
    <source>
        <dbReference type="SAM" id="Phobius"/>
    </source>
</evidence>
<keyword evidence="3" id="KW-1185">Reference proteome</keyword>
<feature type="transmembrane region" description="Helical" evidence="1">
    <location>
        <begin position="134"/>
        <end position="152"/>
    </location>
</feature>
<dbReference type="Proteomes" id="UP000600449">
    <property type="component" value="Unassembled WGS sequence"/>
</dbReference>
<dbReference type="InterPro" id="IPR004711">
    <property type="entry name" value="Benzoate_Transporter"/>
</dbReference>
<dbReference type="RefSeq" id="WP_188912981.1">
    <property type="nucleotide sequence ID" value="NZ_BMMF01000006.1"/>
</dbReference>